<dbReference type="InterPro" id="IPR034660">
    <property type="entry name" value="DinB/YfiT-like"/>
</dbReference>
<dbReference type="NCBIfam" id="TIGR03086">
    <property type="entry name" value="TIGR03086 family metal-binding protein"/>
    <property type="match status" value="1"/>
</dbReference>
<dbReference type="Proteomes" id="UP000193317">
    <property type="component" value="Unassembled WGS sequence"/>
</dbReference>
<proteinExistence type="predicted"/>
<evidence type="ECO:0000313" key="1">
    <source>
        <dbReference type="EMBL" id="ORW88109.1"/>
    </source>
</evidence>
<protein>
    <submittedName>
        <fullName evidence="1">ArsR family transcriptional regulator</fullName>
    </submittedName>
</protein>
<dbReference type="EMBL" id="LQPW01000176">
    <property type="protein sequence ID" value="ORW88109.1"/>
    <property type="molecule type" value="Genomic_DNA"/>
</dbReference>
<name>A0A1X2DKC8_MYCSZ</name>
<dbReference type="OrthoDB" id="8755073at2"/>
<dbReference type="NCBIfam" id="TIGR03083">
    <property type="entry name" value="maleylpyruvate isomerase family mycothiol-dependent enzyme"/>
    <property type="match status" value="1"/>
</dbReference>
<dbReference type="InterPro" id="IPR017517">
    <property type="entry name" value="Maleyloyr_isom"/>
</dbReference>
<reference evidence="1 2" key="1">
    <citation type="submission" date="2016-01" db="EMBL/GenBank/DDBJ databases">
        <title>The new phylogeny of the genus Mycobacterium.</title>
        <authorList>
            <person name="Tarcisio F."/>
            <person name="Conor M."/>
            <person name="Antonella G."/>
            <person name="Elisabetta G."/>
            <person name="Giulia F.S."/>
            <person name="Sara T."/>
            <person name="Anna F."/>
            <person name="Clotilde B."/>
            <person name="Roberto B."/>
            <person name="Veronica D.S."/>
            <person name="Fabio R."/>
            <person name="Monica P."/>
            <person name="Olivier J."/>
            <person name="Enrico T."/>
            <person name="Nicola S."/>
        </authorList>
    </citation>
    <scope>NUCLEOTIDE SEQUENCE [LARGE SCALE GENOMIC DNA]</scope>
    <source>
        <strain evidence="1 2">DSM 44166</strain>
    </source>
</reference>
<comment type="caution">
    <text evidence="1">The sequence shown here is derived from an EMBL/GenBank/DDBJ whole genome shotgun (WGS) entry which is preliminary data.</text>
</comment>
<keyword evidence="2" id="KW-1185">Reference proteome</keyword>
<evidence type="ECO:0000313" key="2">
    <source>
        <dbReference type="Proteomes" id="UP000193317"/>
    </source>
</evidence>
<gene>
    <name evidence="1" type="ORF">AWC27_14725</name>
</gene>
<dbReference type="AlphaFoldDB" id="A0A1X2DKC8"/>
<organism evidence="1 2">
    <name type="scientific">Mycobacterium szulgai</name>
    <dbReference type="NCBI Taxonomy" id="1787"/>
    <lineage>
        <taxon>Bacteria</taxon>
        <taxon>Bacillati</taxon>
        <taxon>Actinomycetota</taxon>
        <taxon>Actinomycetes</taxon>
        <taxon>Mycobacteriales</taxon>
        <taxon>Mycobacteriaceae</taxon>
        <taxon>Mycobacterium</taxon>
    </lineage>
</organism>
<sequence length="204" mass="21689">MPPDLRPGPDSPPTDELQSAEACLGVLQQVLHIVAGDDKTKQTPCSEYNVKELTGHLLSSITALGGMVGAEFSVRDDTDSVESLVIATARPALDAWHRHGLEGEVSLGAGSMPARVAVSVFSIEFLVHAWDYAVAVGHDINTPDSLSEYVLALAHTIIKPHERAAAGFDAPIDMSDNAGPLDRLVAFTGRNPGDAYSRRPSPRT</sequence>
<dbReference type="RefSeq" id="WP_085674177.1">
    <property type="nucleotide sequence ID" value="NZ_JACKRU010000013.1"/>
</dbReference>
<dbReference type="SUPFAM" id="SSF109854">
    <property type="entry name" value="DinB/YfiT-like putative metalloenzymes"/>
    <property type="match status" value="1"/>
</dbReference>
<dbReference type="InterPro" id="IPR017520">
    <property type="entry name" value="CHP03086"/>
</dbReference>
<accession>A0A1X2DKC8</accession>